<name>A0A9N9B678_9GLOM</name>
<protein>
    <submittedName>
        <fullName evidence="2">8257_t:CDS:1</fullName>
    </submittedName>
</protein>
<accession>A0A9N9B678</accession>
<evidence type="ECO:0000256" key="1">
    <source>
        <dbReference type="SAM" id="MobiDB-lite"/>
    </source>
</evidence>
<organism evidence="2 3">
    <name type="scientific">Diversispora eburnea</name>
    <dbReference type="NCBI Taxonomy" id="1213867"/>
    <lineage>
        <taxon>Eukaryota</taxon>
        <taxon>Fungi</taxon>
        <taxon>Fungi incertae sedis</taxon>
        <taxon>Mucoromycota</taxon>
        <taxon>Glomeromycotina</taxon>
        <taxon>Glomeromycetes</taxon>
        <taxon>Diversisporales</taxon>
        <taxon>Diversisporaceae</taxon>
        <taxon>Diversispora</taxon>
    </lineage>
</organism>
<dbReference type="AlphaFoldDB" id="A0A9N9B678"/>
<dbReference type="EMBL" id="CAJVPK010000854">
    <property type="protein sequence ID" value="CAG8554638.1"/>
    <property type="molecule type" value="Genomic_DNA"/>
</dbReference>
<sequence>MGRYTIQKNLVDGTTVYKRSPPAVARPPVLPAHAQGAGDRPRFQRFQAVRRQANRYEPYVSSGLRGERRNQGMEFDVSTAYQVGPNGGRPARSRQSVHFQVGIANFNTGRDTIAYANDETEHYKLNRAKSEDKIYKRIEPLVLKPSRYRVKKLSSSTYLDLMRWELSVDHGIDV</sequence>
<evidence type="ECO:0000313" key="2">
    <source>
        <dbReference type="EMBL" id="CAG8554638.1"/>
    </source>
</evidence>
<gene>
    <name evidence="2" type="ORF">DEBURN_LOCUS7278</name>
</gene>
<proteinExistence type="predicted"/>
<keyword evidence="3" id="KW-1185">Reference proteome</keyword>
<reference evidence="2" key="1">
    <citation type="submission" date="2021-06" db="EMBL/GenBank/DDBJ databases">
        <authorList>
            <person name="Kallberg Y."/>
            <person name="Tangrot J."/>
            <person name="Rosling A."/>
        </authorList>
    </citation>
    <scope>NUCLEOTIDE SEQUENCE</scope>
    <source>
        <strain evidence="2">AZ414A</strain>
    </source>
</reference>
<dbReference type="OrthoDB" id="10566770at2759"/>
<dbReference type="Proteomes" id="UP000789706">
    <property type="component" value="Unassembled WGS sequence"/>
</dbReference>
<feature type="region of interest" description="Disordered" evidence="1">
    <location>
        <begin position="17"/>
        <end position="40"/>
    </location>
</feature>
<feature type="non-terminal residue" evidence="2">
    <location>
        <position position="174"/>
    </location>
</feature>
<comment type="caution">
    <text evidence="2">The sequence shown here is derived from an EMBL/GenBank/DDBJ whole genome shotgun (WGS) entry which is preliminary data.</text>
</comment>
<evidence type="ECO:0000313" key="3">
    <source>
        <dbReference type="Proteomes" id="UP000789706"/>
    </source>
</evidence>